<accession>A0A8S5SPR9</accession>
<sequence length="40" mass="4477">MNKKQLLELASCCLWILAIGISSSISIFILVWMFRLACGC</sequence>
<keyword evidence="1" id="KW-1133">Transmembrane helix</keyword>
<organism evidence="2">
    <name type="scientific">Caudovirales sp. ctGAB12</name>
    <dbReference type="NCBI Taxonomy" id="2827632"/>
    <lineage>
        <taxon>Viruses</taxon>
        <taxon>Duplodnaviria</taxon>
        <taxon>Heunggongvirae</taxon>
        <taxon>Uroviricota</taxon>
        <taxon>Caudoviricetes</taxon>
    </lineage>
</organism>
<keyword evidence="1" id="KW-0472">Membrane</keyword>
<evidence type="ECO:0000313" key="2">
    <source>
        <dbReference type="EMBL" id="DAF52928.1"/>
    </source>
</evidence>
<reference evidence="2" key="1">
    <citation type="journal article" date="2021" name="Proc. Natl. Acad. Sci. U.S.A.">
        <title>A Catalog of Tens of Thousands of Viruses from Human Metagenomes Reveals Hidden Associations with Chronic Diseases.</title>
        <authorList>
            <person name="Tisza M.J."/>
            <person name="Buck C.B."/>
        </authorList>
    </citation>
    <scope>NUCLEOTIDE SEQUENCE</scope>
    <source>
        <strain evidence="2">CtGAB12</strain>
    </source>
</reference>
<dbReference type="EMBL" id="BK032644">
    <property type="protein sequence ID" value="DAF52928.1"/>
    <property type="molecule type" value="Genomic_DNA"/>
</dbReference>
<proteinExistence type="predicted"/>
<evidence type="ECO:0000256" key="1">
    <source>
        <dbReference type="SAM" id="Phobius"/>
    </source>
</evidence>
<keyword evidence="1" id="KW-0812">Transmembrane</keyword>
<protein>
    <submittedName>
        <fullName evidence="2">Uncharacterized protein</fullName>
    </submittedName>
</protein>
<feature type="transmembrane region" description="Helical" evidence="1">
    <location>
        <begin position="12"/>
        <end position="34"/>
    </location>
</feature>
<name>A0A8S5SPR9_9CAUD</name>